<feature type="compositionally biased region" description="Polar residues" evidence="2">
    <location>
        <begin position="171"/>
        <end position="182"/>
    </location>
</feature>
<feature type="region of interest" description="Disordered" evidence="2">
    <location>
        <begin position="111"/>
        <end position="194"/>
    </location>
</feature>
<reference evidence="3" key="1">
    <citation type="submission" date="2021-02" db="EMBL/GenBank/DDBJ databases">
        <authorList>
            <person name="Nowell W R."/>
        </authorList>
    </citation>
    <scope>NUCLEOTIDE SEQUENCE</scope>
</reference>
<feature type="compositionally biased region" description="Low complexity" evidence="2">
    <location>
        <begin position="183"/>
        <end position="194"/>
    </location>
</feature>
<organism evidence="3 5">
    <name type="scientific">Didymodactylos carnosus</name>
    <dbReference type="NCBI Taxonomy" id="1234261"/>
    <lineage>
        <taxon>Eukaryota</taxon>
        <taxon>Metazoa</taxon>
        <taxon>Spiralia</taxon>
        <taxon>Gnathifera</taxon>
        <taxon>Rotifera</taxon>
        <taxon>Eurotatoria</taxon>
        <taxon>Bdelloidea</taxon>
        <taxon>Philodinida</taxon>
        <taxon>Philodinidae</taxon>
        <taxon>Didymodactylos</taxon>
    </lineage>
</organism>
<name>A0A8S2FLP9_9BILA</name>
<dbReference type="PANTHER" id="PTHR13225:SF3">
    <property type="entry name" value="UPF0489 PROTEIN C5ORF22"/>
    <property type="match status" value="1"/>
</dbReference>
<feature type="compositionally biased region" description="Low complexity" evidence="2">
    <location>
        <begin position="111"/>
        <end position="123"/>
    </location>
</feature>
<dbReference type="Proteomes" id="UP000682733">
    <property type="component" value="Unassembled WGS sequence"/>
</dbReference>
<comment type="caution">
    <text evidence="3">The sequence shown here is derived from an EMBL/GenBank/DDBJ whole genome shotgun (WGS) entry which is preliminary data.</text>
</comment>
<evidence type="ECO:0000313" key="5">
    <source>
        <dbReference type="Proteomes" id="UP000677228"/>
    </source>
</evidence>
<feature type="compositionally biased region" description="Polar residues" evidence="2">
    <location>
        <begin position="129"/>
        <end position="154"/>
    </location>
</feature>
<evidence type="ECO:0000256" key="1">
    <source>
        <dbReference type="ARBA" id="ARBA00007099"/>
    </source>
</evidence>
<dbReference type="AlphaFoldDB" id="A0A8S2FLP9"/>
<sequence>NAYLSALLSVIRYKKLDWSLIHNYGMNLSDVRPAYHVSSEEMVLYLLDSMTKILQSVTKPPVLITIDRSADDGYCSSDQSDMIQRHLETTLKKIYKIDEIIGKTLAQSSSSSSVISNSEQQQQKELIHESTSMIKDTDTTINEVTKSTSIPNNKKNGDASPKQQQKQIQQSPGSGLQQIKEQSSSSSLSESSPP</sequence>
<gene>
    <name evidence="3" type="ORF">OVA965_LOCUS37045</name>
    <name evidence="4" type="ORF">TMI583_LOCUS38091</name>
</gene>
<dbReference type="Proteomes" id="UP000677228">
    <property type="component" value="Unassembled WGS sequence"/>
</dbReference>
<proteinExistence type="inferred from homology"/>
<evidence type="ECO:0000313" key="4">
    <source>
        <dbReference type="EMBL" id="CAF4291805.1"/>
    </source>
</evidence>
<dbReference type="EMBL" id="CAJOBA010056390">
    <property type="protein sequence ID" value="CAF4291805.1"/>
    <property type="molecule type" value="Genomic_DNA"/>
</dbReference>
<dbReference type="InterPro" id="IPR024131">
    <property type="entry name" value="UPF0489"/>
</dbReference>
<evidence type="ECO:0000313" key="3">
    <source>
        <dbReference type="EMBL" id="CAF1503462.1"/>
    </source>
</evidence>
<protein>
    <submittedName>
        <fullName evidence="3">Uncharacterized protein</fullName>
    </submittedName>
</protein>
<feature type="non-terminal residue" evidence="3">
    <location>
        <position position="1"/>
    </location>
</feature>
<dbReference type="EMBL" id="CAJNOK010034366">
    <property type="protein sequence ID" value="CAF1503462.1"/>
    <property type="molecule type" value="Genomic_DNA"/>
</dbReference>
<accession>A0A8S2FLP9</accession>
<comment type="similarity">
    <text evidence="1">Belongs to the UPF0489 family.</text>
</comment>
<evidence type="ECO:0000256" key="2">
    <source>
        <dbReference type="SAM" id="MobiDB-lite"/>
    </source>
</evidence>
<dbReference type="PANTHER" id="PTHR13225">
    <property type="entry name" value="MISEXPRESSION SUPPRESSOR OF RAS 6"/>
    <property type="match status" value="1"/>
</dbReference>